<dbReference type="AlphaFoldDB" id="A0A0U5GRV9"/>
<dbReference type="PANTHER" id="PTHR37315">
    <property type="entry name" value="UPF0311 PROTEIN BLR7842"/>
    <property type="match status" value="1"/>
</dbReference>
<gene>
    <name evidence="2" type="ORF">ASPCAL02227</name>
</gene>
<evidence type="ECO:0000313" key="3">
    <source>
        <dbReference type="Proteomes" id="UP000054771"/>
    </source>
</evidence>
<dbReference type="Gene3D" id="2.40.160.20">
    <property type="match status" value="1"/>
</dbReference>
<evidence type="ECO:0000313" key="2">
    <source>
        <dbReference type="EMBL" id="CEN59783.1"/>
    </source>
</evidence>
<dbReference type="Proteomes" id="UP000054771">
    <property type="component" value="Unassembled WGS sequence"/>
</dbReference>
<dbReference type="EMBL" id="CDMC01000002">
    <property type="protein sequence ID" value="CEN59783.1"/>
    <property type="molecule type" value="Genomic_DNA"/>
</dbReference>
<organism evidence="2 3">
    <name type="scientific">Aspergillus calidoustus</name>
    <dbReference type="NCBI Taxonomy" id="454130"/>
    <lineage>
        <taxon>Eukaryota</taxon>
        <taxon>Fungi</taxon>
        <taxon>Dikarya</taxon>
        <taxon>Ascomycota</taxon>
        <taxon>Pezizomycotina</taxon>
        <taxon>Eurotiomycetes</taxon>
        <taxon>Eurotiomycetidae</taxon>
        <taxon>Eurotiales</taxon>
        <taxon>Aspergillaceae</taxon>
        <taxon>Aspergillus</taxon>
        <taxon>Aspergillus subgen. Nidulantes</taxon>
    </lineage>
</organism>
<dbReference type="OrthoDB" id="2544694at2759"/>
<dbReference type="InterPro" id="IPR020915">
    <property type="entry name" value="UPF0311"/>
</dbReference>
<name>A0A0U5GRV9_ASPCI</name>
<keyword evidence="3" id="KW-1185">Reference proteome</keyword>
<reference evidence="3" key="1">
    <citation type="journal article" date="2016" name="Genome Announc.">
        <title>Draft genome sequences of fungus Aspergillus calidoustus.</title>
        <authorList>
            <person name="Horn F."/>
            <person name="Linde J."/>
            <person name="Mattern D.J."/>
            <person name="Walther G."/>
            <person name="Guthke R."/>
            <person name="Scherlach K."/>
            <person name="Martin K."/>
            <person name="Brakhage A.A."/>
            <person name="Petzke L."/>
            <person name="Valiante V."/>
        </authorList>
    </citation>
    <scope>NUCLEOTIDE SEQUENCE [LARGE SCALE GENOMIC DNA]</scope>
    <source>
        <strain evidence="3">SF006504</strain>
    </source>
</reference>
<dbReference type="OMA" id="DAWNFAS"/>
<dbReference type="Pfam" id="PF11578">
    <property type="entry name" value="DUF3237"/>
    <property type="match status" value="1"/>
</dbReference>
<sequence>MLRKVLDLILTTLAIQSVAQAPCVAAASRHPRAPELSYLYTAFVHCKGTLMNEDSPRGTRLAIPIVGGNFTGPRLSGKILDVGADWGIVDPKTGIFSADTRYNLRTDDGADIFIQTSGPASPSGQLHLRLLFETGHEDYYWLNNIVAIGTLTTIDAGDDSSLLRIDAWNFASDWNQTVGL</sequence>
<feature type="signal peptide" evidence="1">
    <location>
        <begin position="1"/>
        <end position="20"/>
    </location>
</feature>
<accession>A0A0U5GRV9</accession>
<dbReference type="PANTHER" id="PTHR37315:SF1">
    <property type="entry name" value="UPF0311 PROTEIN BLR7842"/>
    <property type="match status" value="1"/>
</dbReference>
<keyword evidence="1" id="KW-0732">Signal</keyword>
<protein>
    <submittedName>
        <fullName evidence="2">Uncharacterized protein</fullName>
    </submittedName>
</protein>
<proteinExistence type="predicted"/>
<dbReference type="STRING" id="454130.A0A0U5GRV9"/>
<evidence type="ECO:0000256" key="1">
    <source>
        <dbReference type="SAM" id="SignalP"/>
    </source>
</evidence>
<feature type="chain" id="PRO_5006858156" evidence="1">
    <location>
        <begin position="21"/>
        <end position="180"/>
    </location>
</feature>